<dbReference type="InterPro" id="IPR006660">
    <property type="entry name" value="Arsenate_reductase-like"/>
</dbReference>
<dbReference type="SUPFAM" id="SSF52833">
    <property type="entry name" value="Thioredoxin-like"/>
    <property type="match status" value="1"/>
</dbReference>
<dbReference type="RefSeq" id="WP_210166356.1">
    <property type="nucleotide sequence ID" value="NZ_CCRK01000003.1"/>
</dbReference>
<keyword evidence="2" id="KW-0059">Arsenical resistance</keyword>
<evidence type="ECO:0000313" key="9">
    <source>
        <dbReference type="Proteomes" id="UP000039660"/>
    </source>
</evidence>
<dbReference type="InterPro" id="IPR006659">
    <property type="entry name" value="Arsenate_reductase"/>
</dbReference>
<dbReference type="GO" id="GO:0008794">
    <property type="term" value="F:arsenate reductase (glutaredoxin) activity"/>
    <property type="evidence" value="ECO:0007669"/>
    <property type="project" value="UniProtKB-UniRule"/>
</dbReference>
<dbReference type="NCBIfam" id="TIGR00014">
    <property type="entry name" value="arsC"/>
    <property type="match status" value="1"/>
</dbReference>
<accession>A0A0T7GII6</accession>
<dbReference type="Gene3D" id="3.40.30.10">
    <property type="entry name" value="Glutaredoxin"/>
    <property type="match status" value="1"/>
</dbReference>
<name>A0A0T7GII6_NEOGA</name>
<keyword evidence="3 7" id="KW-0560">Oxidoreductase</keyword>
<dbReference type="Proteomes" id="UP000039660">
    <property type="component" value="Unassembled WGS sequence"/>
</dbReference>
<comment type="similarity">
    <text evidence="1 6 7">Belongs to the ArsC family.</text>
</comment>
<gene>
    <name evidence="8" type="ORF">NGAL_HAMBI1189_16920</name>
</gene>
<dbReference type="PANTHER" id="PTHR30041">
    <property type="entry name" value="ARSENATE REDUCTASE"/>
    <property type="match status" value="1"/>
</dbReference>
<dbReference type="PROSITE" id="PS51353">
    <property type="entry name" value="ARSC"/>
    <property type="match status" value="1"/>
</dbReference>
<evidence type="ECO:0000256" key="2">
    <source>
        <dbReference type="ARBA" id="ARBA00022849"/>
    </source>
</evidence>
<evidence type="ECO:0000256" key="7">
    <source>
        <dbReference type="RuleBase" id="RU362029"/>
    </source>
</evidence>
<dbReference type="EMBL" id="CCRK01000003">
    <property type="protein sequence ID" value="CDZ46997.1"/>
    <property type="molecule type" value="Genomic_DNA"/>
</dbReference>
<evidence type="ECO:0000313" key="8">
    <source>
        <dbReference type="EMBL" id="CDZ46997.1"/>
    </source>
</evidence>
<organism evidence="8 9">
    <name type="scientific">Neorhizobium galegae bv. officinalis</name>
    <dbReference type="NCBI Taxonomy" id="323656"/>
    <lineage>
        <taxon>Bacteria</taxon>
        <taxon>Pseudomonadati</taxon>
        <taxon>Pseudomonadota</taxon>
        <taxon>Alphaproteobacteria</taxon>
        <taxon>Hyphomicrobiales</taxon>
        <taxon>Rhizobiaceae</taxon>
        <taxon>Rhizobium/Agrobacterium group</taxon>
        <taxon>Neorhizobium</taxon>
    </lineage>
</organism>
<dbReference type="GO" id="GO:0046685">
    <property type="term" value="P:response to arsenic-containing substance"/>
    <property type="evidence" value="ECO:0007669"/>
    <property type="project" value="UniProtKB-KW"/>
</dbReference>
<sequence length="141" mass="15712">MDVTIYHNPACGTSRNTLELIQHAGIEPTVIEYLKNPPTREQLVRMIADAGLTVRQAIREKGTPYTELGLDNPELTDDQLLDAMLKDPILINRPFVVTPMGTRLSRPSEMVLDVLPADAFKGPFTKEDGERVLDDEGKRIA</sequence>
<dbReference type="CDD" id="cd03034">
    <property type="entry name" value="ArsC_ArsC"/>
    <property type="match status" value="1"/>
</dbReference>
<dbReference type="PANTHER" id="PTHR30041:SF5">
    <property type="entry name" value="ARSENATE REDUCTASE-RELATED"/>
    <property type="match status" value="1"/>
</dbReference>
<reference evidence="8 9" key="1">
    <citation type="submission" date="2014-08" db="EMBL/GenBank/DDBJ databases">
        <authorList>
            <person name="Chen Y.-H."/>
        </authorList>
    </citation>
    <scope>NUCLEOTIDE SEQUENCE [LARGE SCALE GENOMIC DNA]</scope>
</reference>
<evidence type="ECO:0000256" key="1">
    <source>
        <dbReference type="ARBA" id="ARBA00007198"/>
    </source>
</evidence>
<evidence type="ECO:0000256" key="4">
    <source>
        <dbReference type="ARBA" id="ARBA00038969"/>
    </source>
</evidence>
<dbReference type="EC" id="1.20.4.1" evidence="4 7"/>
<comment type="catalytic activity">
    <reaction evidence="7">
        <text>[glutaredoxin]-dithiol + arsenate + glutathione + H(+) = glutathionyl-S-S-[glutaredoxin] + arsenite + H2O</text>
        <dbReference type="Rhea" id="RHEA:22016"/>
        <dbReference type="Rhea" id="RHEA-COMP:10729"/>
        <dbReference type="Rhea" id="RHEA-COMP:17668"/>
        <dbReference type="ChEBI" id="CHEBI:15377"/>
        <dbReference type="ChEBI" id="CHEBI:15378"/>
        <dbReference type="ChEBI" id="CHEBI:29242"/>
        <dbReference type="ChEBI" id="CHEBI:29950"/>
        <dbReference type="ChEBI" id="CHEBI:48597"/>
        <dbReference type="ChEBI" id="CHEBI:57925"/>
        <dbReference type="ChEBI" id="CHEBI:146199"/>
        <dbReference type="EC" id="1.20.4.1"/>
    </reaction>
</comment>
<evidence type="ECO:0000256" key="6">
    <source>
        <dbReference type="PROSITE-ProRule" id="PRU01282"/>
    </source>
</evidence>
<dbReference type="AlphaFoldDB" id="A0A0T7GII6"/>
<evidence type="ECO:0000256" key="5">
    <source>
        <dbReference type="ARBA" id="ARBA00039879"/>
    </source>
</evidence>
<proteinExistence type="inferred from homology"/>
<dbReference type="InterPro" id="IPR036249">
    <property type="entry name" value="Thioredoxin-like_sf"/>
</dbReference>
<dbReference type="Pfam" id="PF03960">
    <property type="entry name" value="ArsC"/>
    <property type="match status" value="1"/>
</dbReference>
<protein>
    <recommendedName>
        <fullName evidence="5 7">Arsenate reductase</fullName>
        <ecNumber evidence="4 7">1.20.4.1</ecNumber>
    </recommendedName>
</protein>
<evidence type="ECO:0000256" key="3">
    <source>
        <dbReference type="ARBA" id="ARBA00023002"/>
    </source>
</evidence>